<dbReference type="PRINTS" id="PR00598">
    <property type="entry name" value="HTHMARR"/>
</dbReference>
<organism evidence="2 3">
    <name type="scientific">Mesobacterium hydrothermale</name>
    <dbReference type="NCBI Taxonomy" id="3111907"/>
    <lineage>
        <taxon>Bacteria</taxon>
        <taxon>Pseudomonadati</taxon>
        <taxon>Pseudomonadota</taxon>
        <taxon>Alphaproteobacteria</taxon>
        <taxon>Rhodobacterales</taxon>
        <taxon>Roseobacteraceae</taxon>
        <taxon>Mesobacterium</taxon>
    </lineage>
</organism>
<dbReference type="InterPro" id="IPR039422">
    <property type="entry name" value="MarR/SlyA-like"/>
</dbReference>
<dbReference type="PANTHER" id="PTHR33164">
    <property type="entry name" value="TRANSCRIPTIONAL REGULATOR, MARR FAMILY"/>
    <property type="match status" value="1"/>
</dbReference>
<comment type="caution">
    <text evidence="2">The sequence shown here is derived from an EMBL/GenBank/DDBJ whole genome shotgun (WGS) entry which is preliminary data.</text>
</comment>
<dbReference type="Proteomes" id="UP001348149">
    <property type="component" value="Unassembled WGS sequence"/>
</dbReference>
<dbReference type="RefSeq" id="WP_326296805.1">
    <property type="nucleotide sequence ID" value="NZ_JAYLLH010000008.1"/>
</dbReference>
<dbReference type="EMBL" id="JAYLLH010000008">
    <property type="protein sequence ID" value="MEC3861117.1"/>
    <property type="molecule type" value="Genomic_DNA"/>
</dbReference>
<name>A0ABU6HG60_9RHOB</name>
<dbReference type="PROSITE" id="PS50995">
    <property type="entry name" value="HTH_MARR_2"/>
    <property type="match status" value="1"/>
</dbReference>
<dbReference type="SUPFAM" id="SSF46785">
    <property type="entry name" value="Winged helix' DNA-binding domain"/>
    <property type="match status" value="1"/>
</dbReference>
<evidence type="ECO:0000313" key="3">
    <source>
        <dbReference type="Proteomes" id="UP001348149"/>
    </source>
</evidence>
<accession>A0ABU6HG60</accession>
<gene>
    <name evidence="2" type="ORF">VK792_07465</name>
</gene>
<evidence type="ECO:0000259" key="1">
    <source>
        <dbReference type="PROSITE" id="PS50995"/>
    </source>
</evidence>
<dbReference type="Gene3D" id="1.10.10.10">
    <property type="entry name" value="Winged helix-like DNA-binding domain superfamily/Winged helix DNA-binding domain"/>
    <property type="match status" value="1"/>
</dbReference>
<keyword evidence="3" id="KW-1185">Reference proteome</keyword>
<dbReference type="SMART" id="SM00347">
    <property type="entry name" value="HTH_MARR"/>
    <property type="match status" value="1"/>
</dbReference>
<reference evidence="2 3" key="1">
    <citation type="submission" date="2024-01" db="EMBL/GenBank/DDBJ databases">
        <title>Mesobacterium rodlantinim sp. nov., isolated from shallow sea hydrothermal systems off Kueishantao Island.</title>
        <authorList>
            <person name="Su Z."/>
            <person name="Tang K."/>
        </authorList>
    </citation>
    <scope>NUCLEOTIDE SEQUENCE [LARGE SCALE GENOMIC DNA]</scope>
    <source>
        <strain evidence="2 3">TK19101</strain>
    </source>
</reference>
<dbReference type="Pfam" id="PF12802">
    <property type="entry name" value="MarR_2"/>
    <property type="match status" value="1"/>
</dbReference>
<feature type="domain" description="HTH marR-type" evidence="1">
    <location>
        <begin position="18"/>
        <end position="151"/>
    </location>
</feature>
<sequence length="151" mass="16965">MQQISRDPPMDQRDFDLTSFLPYRMAVASDRLSAGLAALYRRDFGISVPEWRVLVHLHHAGDVSVRDIEARVNMEKSKVSRAASRLESAGYLRKQAHSTDRRLLSLSLTSEGQALVARILPLAQSYERRVAERLGAHLDGLNAALDRLLDD</sequence>
<protein>
    <submittedName>
        <fullName evidence="2">MarR family transcriptional regulator</fullName>
    </submittedName>
</protein>
<proteinExistence type="predicted"/>
<dbReference type="InterPro" id="IPR000835">
    <property type="entry name" value="HTH_MarR-typ"/>
</dbReference>
<dbReference type="InterPro" id="IPR036390">
    <property type="entry name" value="WH_DNA-bd_sf"/>
</dbReference>
<dbReference type="PANTHER" id="PTHR33164:SF101">
    <property type="entry name" value="TRANSCRIPTIONAL REPRESSOR MPRA"/>
    <property type="match status" value="1"/>
</dbReference>
<dbReference type="InterPro" id="IPR036388">
    <property type="entry name" value="WH-like_DNA-bd_sf"/>
</dbReference>
<evidence type="ECO:0000313" key="2">
    <source>
        <dbReference type="EMBL" id="MEC3861117.1"/>
    </source>
</evidence>